<dbReference type="InterPro" id="IPR024516">
    <property type="entry name" value="Mce_C"/>
</dbReference>
<dbReference type="PRINTS" id="PR01782">
    <property type="entry name" value="MCEVIRFACTOR"/>
</dbReference>
<dbReference type="Pfam" id="PF02470">
    <property type="entry name" value="MlaD"/>
    <property type="match status" value="1"/>
</dbReference>
<name>I4BG34_MYCCN</name>
<feature type="domain" description="Mce/MlaD" evidence="2">
    <location>
        <begin position="44"/>
        <end position="117"/>
    </location>
</feature>
<dbReference type="Proteomes" id="UP000006057">
    <property type="component" value="Chromosome"/>
</dbReference>
<dbReference type="AlphaFoldDB" id="I4BG34"/>
<reference evidence="4 5" key="1">
    <citation type="submission" date="2012-06" db="EMBL/GenBank/DDBJ databases">
        <title>Complete sequence of chromosome of Mycobacterium chubuense NBB4.</title>
        <authorList>
            <consortium name="US DOE Joint Genome Institute"/>
            <person name="Lucas S."/>
            <person name="Han J."/>
            <person name="Lapidus A."/>
            <person name="Cheng J.-F."/>
            <person name="Goodwin L."/>
            <person name="Pitluck S."/>
            <person name="Peters L."/>
            <person name="Mikhailova N."/>
            <person name="Teshima H."/>
            <person name="Detter J.C."/>
            <person name="Han C."/>
            <person name="Tapia R."/>
            <person name="Land M."/>
            <person name="Hauser L."/>
            <person name="Kyrpides N."/>
            <person name="Ivanova N."/>
            <person name="Pagani I."/>
            <person name="Mattes T."/>
            <person name="Holmes A."/>
            <person name="Rutledge P."/>
            <person name="Paulsen I."/>
            <person name="Coleman N."/>
            <person name="Woyke T."/>
        </authorList>
    </citation>
    <scope>NUCLEOTIDE SEQUENCE [LARGE SCALE GENOMIC DNA]</scope>
    <source>
        <strain evidence="4 5">NBB4</strain>
    </source>
</reference>
<protein>
    <submittedName>
        <fullName evidence="4">Virulence factor Mce family protein</fullName>
    </submittedName>
</protein>
<dbReference type="PANTHER" id="PTHR33371">
    <property type="entry name" value="INTERMEMBRANE PHOSPHOLIPID TRANSPORT SYSTEM BINDING PROTEIN MLAD-RELATED"/>
    <property type="match status" value="1"/>
</dbReference>
<feature type="region of interest" description="Disordered" evidence="1">
    <location>
        <begin position="338"/>
        <end position="369"/>
    </location>
</feature>
<dbReference type="InterPro" id="IPR003399">
    <property type="entry name" value="Mce/MlaD"/>
</dbReference>
<dbReference type="InterPro" id="IPR005693">
    <property type="entry name" value="Mce"/>
</dbReference>
<dbReference type="PANTHER" id="PTHR33371:SF18">
    <property type="entry name" value="MCE-FAMILY PROTEIN MCE3C"/>
    <property type="match status" value="1"/>
</dbReference>
<evidence type="ECO:0000313" key="5">
    <source>
        <dbReference type="Proteomes" id="UP000006057"/>
    </source>
</evidence>
<dbReference type="STRING" id="710421.Mycch_1440"/>
<evidence type="ECO:0000256" key="1">
    <source>
        <dbReference type="SAM" id="MobiDB-lite"/>
    </source>
</evidence>
<dbReference type="HOGENOM" id="CLU_026704_2_0_11"/>
<evidence type="ECO:0000259" key="3">
    <source>
        <dbReference type="Pfam" id="PF11887"/>
    </source>
</evidence>
<dbReference type="Pfam" id="PF11887">
    <property type="entry name" value="Mce4_CUP1"/>
    <property type="match status" value="1"/>
</dbReference>
<dbReference type="PATRIC" id="fig|710421.3.peg.1440"/>
<proteinExistence type="predicted"/>
<evidence type="ECO:0000259" key="2">
    <source>
        <dbReference type="Pfam" id="PF02470"/>
    </source>
</evidence>
<dbReference type="InterPro" id="IPR052336">
    <property type="entry name" value="MlaD_Phospholipid_Transporter"/>
</dbReference>
<dbReference type="EMBL" id="CP003053">
    <property type="protein sequence ID" value="AFM16241.1"/>
    <property type="molecule type" value="Genomic_DNA"/>
</dbReference>
<gene>
    <name evidence="4" type="ordered locus">Mycch_1440</name>
</gene>
<feature type="domain" description="Mammalian cell entry C-terminal" evidence="3">
    <location>
        <begin position="122"/>
        <end position="299"/>
    </location>
</feature>
<dbReference type="KEGG" id="mcb:Mycch_1440"/>
<dbReference type="NCBIfam" id="TIGR00996">
    <property type="entry name" value="Mtu_fam_mce"/>
    <property type="match status" value="1"/>
</dbReference>
<sequence precursor="true">MRRTLMLKYRGSQLIRAGIIGVVVAVLTIVVGLDPERLLTWATSVRYQAQFTHAGGLIPGNDVKVSGVTVGSVSDIVLQAGKALVTFTVKGNVPLGSETTAHIRTGSLLGQRVMTLESKGTSTLRPNSTIPVSRTGSPYSLTDAIGELTTNTAGTDTSALNQSLDTLSATLDQIAPQLGPAFDAVARLSRSINSRDETLADLLRHTSTVTGVLANRSQALNALILNANDLVGVLSERRQAIVDLLANTSAVAQEVSGLVADNEKELAPTLEKLNSVTAMLEKNRDNIAKALPGLAKYEVTQGETVANGWYYNAYIPNLALPEVLQPFLDYAFGFRRGTNKGQPPDNTGPRAEIPFPYNGIPQPGDLPPR</sequence>
<organism evidence="4 5">
    <name type="scientific">Mycolicibacterium chubuense (strain NBB4)</name>
    <name type="common">Mycobacterium chubuense</name>
    <dbReference type="NCBI Taxonomy" id="710421"/>
    <lineage>
        <taxon>Bacteria</taxon>
        <taxon>Bacillati</taxon>
        <taxon>Actinomycetota</taxon>
        <taxon>Actinomycetes</taxon>
        <taxon>Mycobacteriales</taxon>
        <taxon>Mycobacteriaceae</taxon>
        <taxon>Mycolicibacterium</taxon>
    </lineage>
</organism>
<dbReference type="GO" id="GO:0005576">
    <property type="term" value="C:extracellular region"/>
    <property type="evidence" value="ECO:0007669"/>
    <property type="project" value="TreeGrafter"/>
</dbReference>
<evidence type="ECO:0000313" key="4">
    <source>
        <dbReference type="EMBL" id="AFM16241.1"/>
    </source>
</evidence>
<keyword evidence="5" id="KW-1185">Reference proteome</keyword>
<dbReference type="eggNOG" id="COG1463">
    <property type="taxonomic scope" value="Bacteria"/>
</dbReference>
<accession>I4BG34</accession>